<protein>
    <submittedName>
        <fullName evidence="2">ESS family glutamate:Na+ symporter</fullName>
    </submittedName>
</protein>
<feature type="transmembrane region" description="Helical" evidence="1">
    <location>
        <begin position="232"/>
        <end position="253"/>
    </location>
</feature>
<feature type="transmembrane region" description="Helical" evidence="1">
    <location>
        <begin position="301"/>
        <end position="320"/>
    </location>
</feature>
<dbReference type="GO" id="GO:0016020">
    <property type="term" value="C:membrane"/>
    <property type="evidence" value="ECO:0007669"/>
    <property type="project" value="InterPro"/>
</dbReference>
<keyword evidence="1" id="KW-0472">Membrane</keyword>
<dbReference type="EMBL" id="JACHDB010000001">
    <property type="protein sequence ID" value="MBB5434194.1"/>
    <property type="molecule type" value="Genomic_DNA"/>
</dbReference>
<dbReference type="GO" id="GO:0015813">
    <property type="term" value="P:L-glutamate transmembrane transport"/>
    <property type="evidence" value="ECO:0007669"/>
    <property type="project" value="InterPro"/>
</dbReference>
<keyword evidence="1" id="KW-1133">Transmembrane helix</keyword>
<feature type="transmembrane region" description="Helical" evidence="1">
    <location>
        <begin position="74"/>
        <end position="97"/>
    </location>
</feature>
<feature type="transmembrane region" description="Helical" evidence="1">
    <location>
        <begin position="417"/>
        <end position="437"/>
    </location>
</feature>
<name>A0A7W8QPQ2_9ACTN</name>
<dbReference type="RefSeq" id="WP_184394608.1">
    <property type="nucleotide sequence ID" value="NZ_BAAAJD010000021.1"/>
</dbReference>
<dbReference type="InterPro" id="IPR004445">
    <property type="entry name" value="GltS"/>
</dbReference>
<keyword evidence="3" id="KW-1185">Reference proteome</keyword>
<comment type="caution">
    <text evidence="2">The sequence shown here is derived from an EMBL/GenBank/DDBJ whole genome shotgun (WGS) entry which is preliminary data.</text>
</comment>
<dbReference type="Proteomes" id="UP000572635">
    <property type="component" value="Unassembled WGS sequence"/>
</dbReference>
<dbReference type="GO" id="GO:0015501">
    <property type="term" value="F:glutamate:sodium symporter activity"/>
    <property type="evidence" value="ECO:0007669"/>
    <property type="project" value="InterPro"/>
</dbReference>
<dbReference type="PANTHER" id="PTHR36178:SF1">
    <property type="entry name" value="SODIUM_GLUTAMATE SYMPORTER"/>
    <property type="match status" value="1"/>
</dbReference>
<dbReference type="PANTHER" id="PTHR36178">
    <property type="entry name" value="SLR0625 PROTEIN"/>
    <property type="match status" value="1"/>
</dbReference>
<evidence type="ECO:0000256" key="1">
    <source>
        <dbReference type="SAM" id="Phobius"/>
    </source>
</evidence>
<feature type="transmembrane region" description="Helical" evidence="1">
    <location>
        <begin position="326"/>
        <end position="345"/>
    </location>
</feature>
<reference evidence="2 3" key="1">
    <citation type="submission" date="2020-08" db="EMBL/GenBank/DDBJ databases">
        <title>Sequencing the genomes of 1000 actinobacteria strains.</title>
        <authorList>
            <person name="Klenk H.-P."/>
        </authorList>
    </citation>
    <scope>NUCLEOTIDE SEQUENCE [LARGE SCALE GENOMIC DNA]</scope>
    <source>
        <strain evidence="2 3">DSM 44551</strain>
    </source>
</reference>
<accession>A0A7W8QPQ2</accession>
<evidence type="ECO:0000313" key="3">
    <source>
        <dbReference type="Proteomes" id="UP000572635"/>
    </source>
</evidence>
<keyword evidence="1" id="KW-0812">Transmembrane</keyword>
<feature type="transmembrane region" description="Helical" evidence="1">
    <location>
        <begin position="357"/>
        <end position="375"/>
    </location>
</feature>
<sequence>MFPTDEVSGDAVTALLFAVTVLGLLVLAGVVLRLLIAPLRRLFIPAALVGGVLGAALGPYGAGLFPESMVTTWAGLPGVLITVVFAPMLIGVSMPSLKKSYRLIAPQLLFGYMGDFLMIGVPMLVCAALLVPFWDVGAAFGTVIEVAWPGGHGTAAGMGPVYSELGWADGGPLSLAAATAGLLFGIVCGMVLINIAARRGHIAAAGRGDDAPEVLPEEARAPLGRTTLNKDLVDGLAFHGALIAAAVLIGWVLQSLLGTVVPGLPLFPMAMIGGAVVQAVVGRTRLAGAVDPGSLRAIQGVALDLLVVSAVASISVPVVLENIVPLAVLLLVAAATAVGFFYWAGPRMFRESWFEMSIVNFGTLTAVASVGLMLLRAADPELKTDAARAYALRAPFFSPIAGGGLLTAVLPVIAVTYGPWALAIGALAGAAALYVLARVLRIWQRPGAGARSGAGSPQHG</sequence>
<organism evidence="2 3">
    <name type="scientific">Nocardiopsis composta</name>
    <dbReference type="NCBI Taxonomy" id="157465"/>
    <lineage>
        <taxon>Bacteria</taxon>
        <taxon>Bacillati</taxon>
        <taxon>Actinomycetota</taxon>
        <taxon>Actinomycetes</taxon>
        <taxon>Streptosporangiales</taxon>
        <taxon>Nocardiopsidaceae</taxon>
        <taxon>Nocardiopsis</taxon>
    </lineage>
</organism>
<evidence type="ECO:0000313" key="2">
    <source>
        <dbReference type="EMBL" id="MBB5434194.1"/>
    </source>
</evidence>
<dbReference type="AlphaFoldDB" id="A0A7W8QPQ2"/>
<gene>
    <name evidence="2" type="ORF">HDA36_004278</name>
</gene>
<feature type="transmembrane region" description="Helical" evidence="1">
    <location>
        <begin position="42"/>
        <end position="62"/>
    </location>
</feature>
<feature type="transmembrane region" description="Helical" evidence="1">
    <location>
        <begin position="12"/>
        <end position="35"/>
    </location>
</feature>
<proteinExistence type="predicted"/>
<feature type="transmembrane region" description="Helical" evidence="1">
    <location>
        <begin position="109"/>
        <end position="134"/>
    </location>
</feature>
<feature type="transmembrane region" description="Helical" evidence="1">
    <location>
        <begin position="173"/>
        <end position="197"/>
    </location>
</feature>